<gene>
    <name evidence="2" type="ORF">COX36_00745</name>
</gene>
<dbReference type="Gene3D" id="3.30.2010.10">
    <property type="entry name" value="Metalloproteases ('zincins'), catalytic domain"/>
    <property type="match status" value="1"/>
</dbReference>
<comment type="caution">
    <text evidence="2">The sequence shown here is derived from an EMBL/GenBank/DDBJ whole genome shotgun (WGS) entry which is preliminary data.</text>
</comment>
<evidence type="ECO:0000259" key="1">
    <source>
        <dbReference type="Pfam" id="PF01863"/>
    </source>
</evidence>
<proteinExistence type="predicted"/>
<evidence type="ECO:0000313" key="2">
    <source>
        <dbReference type="EMBL" id="PIP23913.1"/>
    </source>
</evidence>
<protein>
    <recommendedName>
        <fullName evidence="1">YgjP-like metallopeptidase domain-containing protein</fullName>
    </recommendedName>
</protein>
<feature type="domain" description="YgjP-like metallopeptidase" evidence="1">
    <location>
        <begin position="9"/>
        <end position="116"/>
    </location>
</feature>
<dbReference type="PANTHER" id="PTHR30399:SF1">
    <property type="entry name" value="UTP PYROPHOSPHATASE"/>
    <property type="match status" value="1"/>
</dbReference>
<evidence type="ECO:0000313" key="3">
    <source>
        <dbReference type="Proteomes" id="UP000230273"/>
    </source>
</evidence>
<dbReference type="Proteomes" id="UP000230273">
    <property type="component" value="Unassembled WGS sequence"/>
</dbReference>
<organism evidence="2 3">
    <name type="scientific">Candidatus Nealsonbacteria bacterium CG23_combo_of_CG06-09_8_20_14_all_38_19</name>
    <dbReference type="NCBI Taxonomy" id="1974721"/>
    <lineage>
        <taxon>Bacteria</taxon>
        <taxon>Candidatus Nealsoniibacteriota</taxon>
    </lineage>
</organism>
<name>A0A2G9YYW1_9BACT</name>
<dbReference type="Pfam" id="PF01863">
    <property type="entry name" value="YgjP-like"/>
    <property type="match status" value="1"/>
</dbReference>
<dbReference type="PANTHER" id="PTHR30399">
    <property type="entry name" value="UNCHARACTERIZED PROTEIN YGJP"/>
    <property type="match status" value="1"/>
</dbReference>
<reference evidence="2 3" key="1">
    <citation type="submission" date="2017-09" db="EMBL/GenBank/DDBJ databases">
        <title>Depth-based differentiation of microbial function through sediment-hosted aquifers and enrichment of novel symbionts in the deep terrestrial subsurface.</title>
        <authorList>
            <person name="Probst A.J."/>
            <person name="Ladd B."/>
            <person name="Jarett J.K."/>
            <person name="Geller-Mcgrath D.E."/>
            <person name="Sieber C.M."/>
            <person name="Emerson J.B."/>
            <person name="Anantharaman K."/>
            <person name="Thomas B.C."/>
            <person name="Malmstrom R."/>
            <person name="Stieglmeier M."/>
            <person name="Klingl A."/>
            <person name="Woyke T."/>
            <person name="Ryan C.M."/>
            <person name="Banfield J.F."/>
        </authorList>
    </citation>
    <scope>NUCLEOTIDE SEQUENCE [LARGE SCALE GENOMIC DNA]</scope>
    <source>
        <strain evidence="2">CG23_combo_of_CG06-09_8_20_14_all_38_19</strain>
    </source>
</reference>
<dbReference type="CDD" id="cd07344">
    <property type="entry name" value="M48_yhfN_like"/>
    <property type="match status" value="1"/>
</dbReference>
<sequence>MDRIYQSIARKLFIDWYKKEAKKVISKRVRFYSKLTSLKYKKIRITNANSRWGSCSAKSNLNFTWRLIMAPLLVIDYVVIHELVHLEHRNHSCRFWQKVKTILPDYETSKKWLKHNRYLLKI</sequence>
<dbReference type="InterPro" id="IPR053136">
    <property type="entry name" value="UTP_pyrophosphatase-like"/>
</dbReference>
<dbReference type="InterPro" id="IPR002725">
    <property type="entry name" value="YgjP-like_metallopeptidase"/>
</dbReference>
<dbReference type="EMBL" id="PCRP01000012">
    <property type="protein sequence ID" value="PIP23913.1"/>
    <property type="molecule type" value="Genomic_DNA"/>
</dbReference>
<accession>A0A2G9YYW1</accession>
<dbReference type="AlphaFoldDB" id="A0A2G9YYW1"/>